<proteinExistence type="predicted"/>
<reference evidence="1 2" key="1">
    <citation type="submission" date="2024-09" db="EMBL/GenBank/DDBJ databases">
        <title>Chromosome-scale assembly of Riccia sorocarpa.</title>
        <authorList>
            <person name="Paukszto L."/>
        </authorList>
    </citation>
    <scope>NUCLEOTIDE SEQUENCE [LARGE SCALE GENOMIC DNA]</scope>
    <source>
        <strain evidence="1">LP-2024</strain>
        <tissue evidence="1">Aerial parts of the thallus</tissue>
    </source>
</reference>
<evidence type="ECO:0000313" key="1">
    <source>
        <dbReference type="EMBL" id="KAL3690991.1"/>
    </source>
</evidence>
<comment type="caution">
    <text evidence="1">The sequence shown here is derived from an EMBL/GenBank/DDBJ whole genome shotgun (WGS) entry which is preliminary data.</text>
</comment>
<dbReference type="EMBL" id="JBJQOH010000003">
    <property type="protein sequence ID" value="KAL3690991.1"/>
    <property type="molecule type" value="Genomic_DNA"/>
</dbReference>
<dbReference type="AlphaFoldDB" id="A0ABD3HJ88"/>
<evidence type="ECO:0000313" key="2">
    <source>
        <dbReference type="Proteomes" id="UP001633002"/>
    </source>
</evidence>
<dbReference type="Proteomes" id="UP001633002">
    <property type="component" value="Unassembled WGS sequence"/>
</dbReference>
<gene>
    <name evidence="1" type="ORF">R1sor_004642</name>
</gene>
<keyword evidence="2" id="KW-1185">Reference proteome</keyword>
<protein>
    <submittedName>
        <fullName evidence="1">Uncharacterized protein</fullName>
    </submittedName>
</protein>
<sequence length="163" mass="17621">MGHRLSVKFNSPFMKATEANGFTHLFQHPTFTEEHTCQPSKSSTQEPIVGPGVVVLDEPEHMLKQSDLAGNQEAAFVVEPVLLGGSLQQGSEQRVTEIVVIDDVPPPLLSNIHHQASSGHVAGDPFGAFIVLRVRIGEVPVLRVVLVVMMRVTVPKSGSKASR</sequence>
<name>A0ABD3HJ88_9MARC</name>
<organism evidence="1 2">
    <name type="scientific">Riccia sorocarpa</name>
    <dbReference type="NCBI Taxonomy" id="122646"/>
    <lineage>
        <taxon>Eukaryota</taxon>
        <taxon>Viridiplantae</taxon>
        <taxon>Streptophyta</taxon>
        <taxon>Embryophyta</taxon>
        <taxon>Marchantiophyta</taxon>
        <taxon>Marchantiopsida</taxon>
        <taxon>Marchantiidae</taxon>
        <taxon>Marchantiales</taxon>
        <taxon>Ricciaceae</taxon>
        <taxon>Riccia</taxon>
    </lineage>
</organism>
<accession>A0ABD3HJ88</accession>